<dbReference type="EMBL" id="CP025958">
    <property type="protein sequence ID" value="AWM38008.1"/>
    <property type="molecule type" value="Genomic_DNA"/>
</dbReference>
<sequence length="641" mass="68715">MPDTAPSTFLGLPTGAKRRVDAVCVAFERAGAGARIEDYVEQVEPAARDALLTELVALELEQRRAAGERPQAAEYVERFPSRAPAVRAAFGTATPAVGDVLGKYRLTGVLGRGGMGVVFEADDPVIDRKVAVKALPDARSADPHARERLLSEARLAGQLLHPNVVAVFEAGEANGVAFLVLERVPGGSCADRLKRDGALDWRFATRVLVDACRGLVAIHGAGFLHLDVKPGNILLPERAGTPDGSTGSGVLAKLADFSLSASDGTVTVPGSTAGTPAYMAPEQRDGAPLTQRTDVFGLGAAYFALLTGSAPYAGATVTEVVAEQLREPAPDPRALNPAVPARVARIVRSAMAPRPEDRYPSAAALLTDLEKVLAPPRPRLWPAALALGALLAAGAWAAWELLPGPGRARQPAVFATVDTWEPLLDQHDLGQWTPVVPDGVTPIGVGPQSLFGLVTLDGRPAVRATGTGLGSVESGREFENFHLRFEYRWAEAAGEHYASVRYHCTGELGSRGTHGMQLHLQRAGEYRRLNDLLRIDVGVIRGGAVESVRPGGRRIDPELLAEVPVGRWNRAAIVCVDDWAVHVINDTPVLSLARSRRADPPDEPLRRGRIRFQSIKGEIFFRNIEVRRVTELPPEYRRPAE</sequence>
<dbReference type="PROSITE" id="PS00108">
    <property type="entry name" value="PROTEIN_KINASE_ST"/>
    <property type="match status" value="1"/>
</dbReference>
<dbReference type="KEGG" id="gog:C1280_14075"/>
<dbReference type="InterPro" id="IPR008271">
    <property type="entry name" value="Ser/Thr_kinase_AS"/>
</dbReference>
<dbReference type="Proteomes" id="UP000245802">
    <property type="component" value="Chromosome"/>
</dbReference>
<dbReference type="PROSITE" id="PS50011">
    <property type="entry name" value="PROTEIN_KINASE_DOM"/>
    <property type="match status" value="1"/>
</dbReference>
<organism evidence="7 8">
    <name type="scientific">Gemmata obscuriglobus</name>
    <dbReference type="NCBI Taxonomy" id="114"/>
    <lineage>
        <taxon>Bacteria</taxon>
        <taxon>Pseudomonadati</taxon>
        <taxon>Planctomycetota</taxon>
        <taxon>Planctomycetia</taxon>
        <taxon>Gemmatales</taxon>
        <taxon>Gemmataceae</taxon>
        <taxon>Gemmata</taxon>
    </lineage>
</organism>
<evidence type="ECO:0000256" key="4">
    <source>
        <dbReference type="ARBA" id="ARBA00022840"/>
    </source>
</evidence>
<dbReference type="InterPro" id="IPR011009">
    <property type="entry name" value="Kinase-like_dom_sf"/>
</dbReference>
<dbReference type="PANTHER" id="PTHR43289">
    <property type="entry name" value="MITOGEN-ACTIVATED PROTEIN KINASE KINASE KINASE 20-RELATED"/>
    <property type="match status" value="1"/>
</dbReference>
<dbReference type="OrthoDB" id="6111975at2"/>
<keyword evidence="3" id="KW-0418">Kinase</keyword>
<dbReference type="AlphaFoldDB" id="A0A2Z3GX89"/>
<dbReference type="InterPro" id="IPR017441">
    <property type="entry name" value="Protein_kinase_ATP_BS"/>
</dbReference>
<dbReference type="GO" id="GO:0005524">
    <property type="term" value="F:ATP binding"/>
    <property type="evidence" value="ECO:0007669"/>
    <property type="project" value="UniProtKB-UniRule"/>
</dbReference>
<dbReference type="PANTHER" id="PTHR43289:SF6">
    <property type="entry name" value="SERINE_THREONINE-PROTEIN KINASE NEKL-3"/>
    <property type="match status" value="1"/>
</dbReference>
<evidence type="ECO:0000259" key="6">
    <source>
        <dbReference type="PROSITE" id="PS50011"/>
    </source>
</evidence>
<evidence type="ECO:0000256" key="5">
    <source>
        <dbReference type="PROSITE-ProRule" id="PRU10141"/>
    </source>
</evidence>
<protein>
    <submittedName>
        <fullName evidence="7">DUF1080 domain-containing protein</fullName>
    </submittedName>
</protein>
<evidence type="ECO:0000256" key="2">
    <source>
        <dbReference type="ARBA" id="ARBA00022741"/>
    </source>
</evidence>
<dbReference type="Gene3D" id="3.30.200.20">
    <property type="entry name" value="Phosphorylase Kinase, domain 1"/>
    <property type="match status" value="1"/>
</dbReference>
<dbReference type="RefSeq" id="WP_010049103.1">
    <property type="nucleotide sequence ID" value="NZ_CP025958.1"/>
</dbReference>
<dbReference type="InterPro" id="IPR010496">
    <property type="entry name" value="AL/BT2_dom"/>
</dbReference>
<reference evidence="7 8" key="1">
    <citation type="submission" date="2018-01" db="EMBL/GenBank/DDBJ databases">
        <title>G. obscuriglobus.</title>
        <authorList>
            <person name="Franke J."/>
            <person name="Blomberg W."/>
            <person name="Selmecki A."/>
        </authorList>
    </citation>
    <scope>NUCLEOTIDE SEQUENCE [LARGE SCALE GENOMIC DNA]</scope>
    <source>
        <strain evidence="7 8">DSM 5831</strain>
    </source>
</reference>
<evidence type="ECO:0000256" key="3">
    <source>
        <dbReference type="ARBA" id="ARBA00022777"/>
    </source>
</evidence>
<dbReference type="PROSITE" id="PS00107">
    <property type="entry name" value="PROTEIN_KINASE_ATP"/>
    <property type="match status" value="1"/>
</dbReference>
<keyword evidence="1" id="KW-0808">Transferase</keyword>
<dbReference type="GO" id="GO:0016787">
    <property type="term" value="F:hydrolase activity"/>
    <property type="evidence" value="ECO:0007669"/>
    <property type="project" value="InterPro"/>
</dbReference>
<evidence type="ECO:0000313" key="8">
    <source>
        <dbReference type="Proteomes" id="UP000245802"/>
    </source>
</evidence>
<dbReference type="InterPro" id="IPR000719">
    <property type="entry name" value="Prot_kinase_dom"/>
</dbReference>
<dbReference type="Gene3D" id="1.10.510.10">
    <property type="entry name" value="Transferase(Phosphotransferase) domain 1"/>
    <property type="match status" value="1"/>
</dbReference>
<keyword evidence="4 5" id="KW-0067">ATP-binding</keyword>
<feature type="binding site" evidence="5">
    <location>
        <position position="133"/>
    </location>
    <ligand>
        <name>ATP</name>
        <dbReference type="ChEBI" id="CHEBI:30616"/>
    </ligand>
</feature>
<keyword evidence="8" id="KW-1185">Reference proteome</keyword>
<dbReference type="Pfam" id="PF06439">
    <property type="entry name" value="3keto-disac_hyd"/>
    <property type="match status" value="1"/>
</dbReference>
<dbReference type="SUPFAM" id="SSF56112">
    <property type="entry name" value="Protein kinase-like (PK-like)"/>
    <property type="match status" value="1"/>
</dbReference>
<accession>A0A2Z3GX89</accession>
<dbReference type="Pfam" id="PF00069">
    <property type="entry name" value="Pkinase"/>
    <property type="match status" value="1"/>
</dbReference>
<feature type="domain" description="Protein kinase" evidence="6">
    <location>
        <begin position="104"/>
        <end position="373"/>
    </location>
</feature>
<evidence type="ECO:0000256" key="1">
    <source>
        <dbReference type="ARBA" id="ARBA00022679"/>
    </source>
</evidence>
<dbReference type="Gene3D" id="2.60.120.560">
    <property type="entry name" value="Exo-inulinase, domain 1"/>
    <property type="match status" value="1"/>
</dbReference>
<keyword evidence="2 5" id="KW-0547">Nucleotide-binding</keyword>
<gene>
    <name evidence="7" type="ORF">C1280_14075</name>
</gene>
<dbReference type="SMART" id="SM00220">
    <property type="entry name" value="S_TKc"/>
    <property type="match status" value="1"/>
</dbReference>
<proteinExistence type="predicted"/>
<dbReference type="GO" id="GO:0004674">
    <property type="term" value="F:protein serine/threonine kinase activity"/>
    <property type="evidence" value="ECO:0007669"/>
    <property type="project" value="TreeGrafter"/>
</dbReference>
<dbReference type="CDD" id="cd14014">
    <property type="entry name" value="STKc_PknB_like"/>
    <property type="match status" value="1"/>
</dbReference>
<name>A0A2Z3GX89_9BACT</name>
<evidence type="ECO:0000313" key="7">
    <source>
        <dbReference type="EMBL" id="AWM38008.1"/>
    </source>
</evidence>